<dbReference type="InterPro" id="IPR036390">
    <property type="entry name" value="WH_DNA-bd_sf"/>
</dbReference>
<evidence type="ECO:0000256" key="3">
    <source>
        <dbReference type="ARBA" id="ARBA00023163"/>
    </source>
</evidence>
<dbReference type="HOGENOM" id="CLU_062618_6_2_11"/>
<keyword evidence="3" id="KW-0804">Transcription</keyword>
<dbReference type="OrthoDB" id="8479143at2"/>
<reference evidence="7" key="2">
    <citation type="submission" date="2010-01" db="EMBL/GenBank/DDBJ databases">
        <title>The complete genome of Conexibacter woesei DSM 14684.</title>
        <authorList>
            <consortium name="US DOE Joint Genome Institute (JGI-PGF)"/>
            <person name="Lucas S."/>
            <person name="Copeland A."/>
            <person name="Lapidus A."/>
            <person name="Glavina del Rio T."/>
            <person name="Dalin E."/>
            <person name="Tice H."/>
            <person name="Bruce D."/>
            <person name="Goodwin L."/>
            <person name="Pitluck S."/>
            <person name="Kyrpides N."/>
            <person name="Mavromatis K."/>
            <person name="Ivanova N."/>
            <person name="Mikhailova N."/>
            <person name="Chertkov O."/>
            <person name="Brettin T."/>
            <person name="Detter J.C."/>
            <person name="Han C."/>
            <person name="Larimer F."/>
            <person name="Land M."/>
            <person name="Hauser L."/>
            <person name="Markowitz V."/>
            <person name="Cheng J.-F."/>
            <person name="Hugenholtz P."/>
            <person name="Woyke T."/>
            <person name="Wu D."/>
            <person name="Pukall R."/>
            <person name="Steenblock K."/>
            <person name="Schneider S."/>
            <person name="Klenk H.-P."/>
            <person name="Eisen J.A."/>
        </authorList>
    </citation>
    <scope>NUCLEOTIDE SEQUENCE [LARGE SCALE GENOMIC DNA]</scope>
    <source>
        <strain evidence="7">DSM 14684 / CIP 108061 / JCM 11494 / NBRC 100937 / ID131577</strain>
    </source>
</reference>
<dbReference type="AlphaFoldDB" id="D3F397"/>
<dbReference type="InterPro" id="IPR036388">
    <property type="entry name" value="WH-like_DNA-bd_sf"/>
</dbReference>
<dbReference type="SUPFAM" id="SSF46785">
    <property type="entry name" value="Winged helix' DNA-binding domain"/>
    <property type="match status" value="1"/>
</dbReference>
<dbReference type="PANTHER" id="PTHR30136">
    <property type="entry name" value="HELIX-TURN-HELIX TRANSCRIPTIONAL REGULATOR, ICLR FAMILY"/>
    <property type="match status" value="1"/>
</dbReference>
<evidence type="ECO:0000259" key="4">
    <source>
        <dbReference type="PROSITE" id="PS51077"/>
    </source>
</evidence>
<evidence type="ECO:0000259" key="5">
    <source>
        <dbReference type="PROSITE" id="PS51078"/>
    </source>
</evidence>
<dbReference type="Proteomes" id="UP000008229">
    <property type="component" value="Chromosome"/>
</dbReference>
<dbReference type="RefSeq" id="WP_012933428.1">
    <property type="nucleotide sequence ID" value="NC_013739.1"/>
</dbReference>
<dbReference type="PANTHER" id="PTHR30136:SF24">
    <property type="entry name" value="HTH-TYPE TRANSCRIPTIONAL REPRESSOR ALLR"/>
    <property type="match status" value="1"/>
</dbReference>
<dbReference type="InterPro" id="IPR014757">
    <property type="entry name" value="Tscrpt_reg_IclR_C"/>
</dbReference>
<dbReference type="STRING" id="469383.Cwoe_1951"/>
<name>D3F397_CONWI</name>
<feature type="domain" description="IclR-ED" evidence="5">
    <location>
        <begin position="82"/>
        <end position="261"/>
    </location>
</feature>
<organism evidence="6 7">
    <name type="scientific">Conexibacter woesei (strain DSM 14684 / CCUG 47730 / CIP 108061 / JCM 11494 / NBRC 100937 / ID131577)</name>
    <dbReference type="NCBI Taxonomy" id="469383"/>
    <lineage>
        <taxon>Bacteria</taxon>
        <taxon>Bacillati</taxon>
        <taxon>Actinomycetota</taxon>
        <taxon>Thermoleophilia</taxon>
        <taxon>Solirubrobacterales</taxon>
        <taxon>Conexibacteraceae</taxon>
        <taxon>Conexibacter</taxon>
    </lineage>
</organism>
<dbReference type="KEGG" id="cwo:Cwoe_1951"/>
<dbReference type="Pfam" id="PF09339">
    <property type="entry name" value="HTH_IclR"/>
    <property type="match status" value="1"/>
</dbReference>
<evidence type="ECO:0000313" key="6">
    <source>
        <dbReference type="EMBL" id="ADB50377.1"/>
    </source>
</evidence>
<dbReference type="Gene3D" id="1.10.10.10">
    <property type="entry name" value="Winged helix-like DNA-binding domain superfamily/Winged helix DNA-binding domain"/>
    <property type="match status" value="1"/>
</dbReference>
<dbReference type="Pfam" id="PF01614">
    <property type="entry name" value="IclR_C"/>
    <property type="match status" value="1"/>
</dbReference>
<keyword evidence="7" id="KW-1185">Reference proteome</keyword>
<keyword evidence="1" id="KW-0805">Transcription regulation</keyword>
<dbReference type="InterPro" id="IPR005471">
    <property type="entry name" value="Tscrpt_reg_IclR_N"/>
</dbReference>
<keyword evidence="2" id="KW-0238">DNA-binding</keyword>
<dbReference type="GO" id="GO:0003677">
    <property type="term" value="F:DNA binding"/>
    <property type="evidence" value="ECO:0007669"/>
    <property type="project" value="UniProtKB-KW"/>
</dbReference>
<dbReference type="SUPFAM" id="SSF55781">
    <property type="entry name" value="GAF domain-like"/>
    <property type="match status" value="1"/>
</dbReference>
<feature type="domain" description="HTH iclR-type" evidence="4">
    <location>
        <begin position="20"/>
        <end position="81"/>
    </location>
</feature>
<dbReference type="Gene3D" id="3.30.450.40">
    <property type="match status" value="1"/>
</dbReference>
<dbReference type="InterPro" id="IPR050707">
    <property type="entry name" value="HTH_MetabolicPath_Reg"/>
</dbReference>
<dbReference type="InterPro" id="IPR029016">
    <property type="entry name" value="GAF-like_dom_sf"/>
</dbReference>
<sequence>MSAAPIDRSASEPQDARPRVQSAARAVAILLAVARSDAGLTPREISERVAISRQTAYHLLHTLTGCGVLARDDGNRYVLGLHVGTLAEGFRRQLAPTERLGALVRKVVIATGETAYAAGWWAGAPTTLHVAHGRSTVQAAAVPQGYGDDAHARASGKLLLAHADPALRAEYLQSHALRRLTPWTIVGPRQLDAELERIRAQGYAVDRQEFAEGLSCLAIPLDDGRLPFALGISAPTERFDRAWGDYLDSMRQVTAEALPQR</sequence>
<dbReference type="PROSITE" id="PS51078">
    <property type="entry name" value="ICLR_ED"/>
    <property type="match status" value="1"/>
</dbReference>
<dbReference type="eggNOG" id="COG1414">
    <property type="taxonomic scope" value="Bacteria"/>
</dbReference>
<protein>
    <submittedName>
        <fullName evidence="6">Transcriptional regulator, IclR family</fullName>
    </submittedName>
</protein>
<evidence type="ECO:0000256" key="1">
    <source>
        <dbReference type="ARBA" id="ARBA00023015"/>
    </source>
</evidence>
<accession>D3F397</accession>
<dbReference type="GO" id="GO:0003700">
    <property type="term" value="F:DNA-binding transcription factor activity"/>
    <property type="evidence" value="ECO:0007669"/>
    <property type="project" value="TreeGrafter"/>
</dbReference>
<dbReference type="SMART" id="SM00346">
    <property type="entry name" value="HTH_ICLR"/>
    <property type="match status" value="1"/>
</dbReference>
<evidence type="ECO:0000313" key="7">
    <source>
        <dbReference type="Proteomes" id="UP000008229"/>
    </source>
</evidence>
<dbReference type="EMBL" id="CP001854">
    <property type="protein sequence ID" value="ADB50377.1"/>
    <property type="molecule type" value="Genomic_DNA"/>
</dbReference>
<reference evidence="6 7" key="1">
    <citation type="journal article" date="2010" name="Stand. Genomic Sci.">
        <title>Complete genome sequence of Conexibacter woesei type strain (ID131577).</title>
        <authorList>
            <person name="Pukall R."/>
            <person name="Lapidus A."/>
            <person name="Glavina Del Rio T."/>
            <person name="Copeland A."/>
            <person name="Tice H."/>
            <person name="Cheng J.-F."/>
            <person name="Lucas S."/>
            <person name="Chen F."/>
            <person name="Nolan M."/>
            <person name="Bruce D."/>
            <person name="Goodwin L."/>
            <person name="Pitluck S."/>
            <person name="Mavromatis K."/>
            <person name="Ivanova N."/>
            <person name="Ovchinnikova G."/>
            <person name="Pati A."/>
            <person name="Chen A."/>
            <person name="Palaniappan K."/>
            <person name="Land M."/>
            <person name="Hauser L."/>
            <person name="Chang Y.-J."/>
            <person name="Jeffries C.D."/>
            <person name="Chain P."/>
            <person name="Meincke L."/>
            <person name="Sims D."/>
            <person name="Brettin T."/>
            <person name="Detter J.C."/>
            <person name="Rohde M."/>
            <person name="Goeker M."/>
            <person name="Bristow J."/>
            <person name="Eisen J.A."/>
            <person name="Markowitz V."/>
            <person name="Kyrpides N.C."/>
            <person name="Klenk H.-P."/>
            <person name="Hugenholtz P."/>
        </authorList>
    </citation>
    <scope>NUCLEOTIDE SEQUENCE [LARGE SCALE GENOMIC DNA]</scope>
    <source>
        <strain evidence="7">DSM 14684 / CIP 108061 / JCM 11494 / NBRC 100937 / ID131577</strain>
    </source>
</reference>
<dbReference type="PROSITE" id="PS51077">
    <property type="entry name" value="HTH_ICLR"/>
    <property type="match status" value="1"/>
</dbReference>
<evidence type="ECO:0000256" key="2">
    <source>
        <dbReference type="ARBA" id="ARBA00023125"/>
    </source>
</evidence>
<dbReference type="GO" id="GO:0045892">
    <property type="term" value="P:negative regulation of DNA-templated transcription"/>
    <property type="evidence" value="ECO:0007669"/>
    <property type="project" value="TreeGrafter"/>
</dbReference>
<proteinExistence type="predicted"/>
<gene>
    <name evidence="6" type="ordered locus">Cwoe_1951</name>
</gene>